<dbReference type="HOGENOM" id="CLU_384804_0_0_1"/>
<reference evidence="5" key="2">
    <citation type="submission" date="2015-06" db="UniProtKB">
        <authorList>
            <consortium name="EnsemblProtists"/>
        </authorList>
    </citation>
    <scope>IDENTIFICATION</scope>
    <source>
        <strain evidence="5">Pr102</strain>
    </source>
</reference>
<dbReference type="Pfam" id="PF12624">
    <property type="entry name" value="VPS13_N"/>
    <property type="match status" value="2"/>
</dbReference>
<dbReference type="PANTHER" id="PTHR16166:SF93">
    <property type="entry name" value="INTERMEMBRANE LIPID TRANSFER PROTEIN VPS13"/>
    <property type="match status" value="1"/>
</dbReference>
<dbReference type="VEuPathDB" id="FungiDB:KRP23_2538"/>
<evidence type="ECO:0000256" key="2">
    <source>
        <dbReference type="ARBA" id="ARBA00022448"/>
    </source>
</evidence>
<dbReference type="EnsemblProtists" id="Phyra95334">
    <property type="protein sequence ID" value="Phyra95334"/>
    <property type="gene ID" value="Phyra95334"/>
</dbReference>
<protein>
    <recommendedName>
        <fullName evidence="4">Chorein N-terminal domain-containing protein</fullName>
    </recommendedName>
</protein>
<dbReference type="VEuPathDB" id="FungiDB:KRP23_14823"/>
<name>H3HCM9_PHYRM</name>
<dbReference type="VEuPathDB" id="FungiDB:KRP22_7607"/>
<feature type="domain" description="Chorein N-terminal" evidence="4">
    <location>
        <begin position="115"/>
        <end position="430"/>
    </location>
</feature>
<dbReference type="AlphaFoldDB" id="H3HCM9"/>
<keyword evidence="6" id="KW-1185">Reference proteome</keyword>
<evidence type="ECO:0000313" key="6">
    <source>
        <dbReference type="Proteomes" id="UP000005238"/>
    </source>
</evidence>
<dbReference type="InterPro" id="IPR026854">
    <property type="entry name" value="VPS13_N"/>
</dbReference>
<dbReference type="eggNOG" id="KOG1809">
    <property type="taxonomic scope" value="Eukaryota"/>
</dbReference>
<feature type="region of interest" description="Disordered" evidence="3">
    <location>
        <begin position="620"/>
        <end position="655"/>
    </location>
</feature>
<reference evidence="6" key="1">
    <citation type="journal article" date="2006" name="Science">
        <title>Phytophthora genome sequences uncover evolutionary origins and mechanisms of pathogenesis.</title>
        <authorList>
            <person name="Tyler B.M."/>
            <person name="Tripathy S."/>
            <person name="Zhang X."/>
            <person name="Dehal P."/>
            <person name="Jiang R.H."/>
            <person name="Aerts A."/>
            <person name="Arredondo F.D."/>
            <person name="Baxter L."/>
            <person name="Bensasson D."/>
            <person name="Beynon J.L."/>
            <person name="Chapman J."/>
            <person name="Damasceno C.M."/>
            <person name="Dorrance A.E."/>
            <person name="Dou D."/>
            <person name="Dickerman A.W."/>
            <person name="Dubchak I.L."/>
            <person name="Garbelotto M."/>
            <person name="Gijzen M."/>
            <person name="Gordon S.G."/>
            <person name="Govers F."/>
            <person name="Grunwald N.J."/>
            <person name="Huang W."/>
            <person name="Ivors K.L."/>
            <person name="Jones R.W."/>
            <person name="Kamoun S."/>
            <person name="Krampis K."/>
            <person name="Lamour K.H."/>
            <person name="Lee M.K."/>
            <person name="McDonald W.H."/>
            <person name="Medina M."/>
            <person name="Meijer H.J."/>
            <person name="Nordberg E.K."/>
            <person name="Maclean D.J."/>
            <person name="Ospina-Giraldo M.D."/>
            <person name="Morris P.F."/>
            <person name="Phuntumart V."/>
            <person name="Putnam N.H."/>
            <person name="Rash S."/>
            <person name="Rose J.K."/>
            <person name="Sakihama Y."/>
            <person name="Salamov A.A."/>
            <person name="Savidor A."/>
            <person name="Scheuring C.F."/>
            <person name="Smith B.M."/>
            <person name="Sobral B.W."/>
            <person name="Terry A."/>
            <person name="Torto-Alalibo T.A."/>
            <person name="Win J."/>
            <person name="Xu Z."/>
            <person name="Zhang H."/>
            <person name="Grigoriev I.V."/>
            <person name="Rokhsar D.S."/>
            <person name="Boore J.L."/>
        </authorList>
    </citation>
    <scope>NUCLEOTIDE SEQUENCE [LARGE SCALE GENOMIC DNA]</scope>
    <source>
        <strain evidence="6">Pr102</strain>
    </source>
</reference>
<dbReference type="PANTHER" id="PTHR16166">
    <property type="entry name" value="VACUOLAR PROTEIN SORTING-ASSOCIATED PROTEIN VPS13"/>
    <property type="match status" value="1"/>
</dbReference>
<feature type="domain" description="Chorein N-terminal" evidence="4">
    <location>
        <begin position="1"/>
        <end position="98"/>
    </location>
</feature>
<dbReference type="InParanoid" id="H3HCM9"/>
<feature type="compositionally biased region" description="Polar residues" evidence="3">
    <location>
        <begin position="645"/>
        <end position="655"/>
    </location>
</feature>
<evidence type="ECO:0000256" key="1">
    <source>
        <dbReference type="ARBA" id="ARBA00006545"/>
    </source>
</evidence>
<evidence type="ECO:0000256" key="3">
    <source>
        <dbReference type="SAM" id="MobiDB-lite"/>
    </source>
</evidence>
<comment type="similarity">
    <text evidence="1">Belongs to the VPS13 family.</text>
</comment>
<feature type="region of interest" description="Disordered" evidence="3">
    <location>
        <begin position="369"/>
        <end position="391"/>
    </location>
</feature>
<dbReference type="InterPro" id="IPR026847">
    <property type="entry name" value="VPS13"/>
</dbReference>
<dbReference type="EMBL" id="DS566035">
    <property type="status" value="NOT_ANNOTATED_CDS"/>
    <property type="molecule type" value="Genomic_DNA"/>
</dbReference>
<accession>H3HCM9</accession>
<evidence type="ECO:0000313" key="5">
    <source>
        <dbReference type="EnsemblProtists" id="Phyra95334"/>
    </source>
</evidence>
<proteinExistence type="inferred from homology"/>
<evidence type="ECO:0000259" key="4">
    <source>
        <dbReference type="Pfam" id="PF12624"/>
    </source>
</evidence>
<keyword evidence="2" id="KW-0813">Transport</keyword>
<dbReference type="Proteomes" id="UP000005238">
    <property type="component" value="Unassembled WGS sequence"/>
</dbReference>
<organism evidence="5 6">
    <name type="scientific">Phytophthora ramorum</name>
    <name type="common">Sudden oak death agent</name>
    <dbReference type="NCBI Taxonomy" id="164328"/>
    <lineage>
        <taxon>Eukaryota</taxon>
        <taxon>Sar</taxon>
        <taxon>Stramenopiles</taxon>
        <taxon>Oomycota</taxon>
        <taxon>Peronosporomycetes</taxon>
        <taxon>Peronosporales</taxon>
        <taxon>Peronosporaceae</taxon>
        <taxon>Phytophthora</taxon>
    </lineage>
</organism>
<sequence length="655" mass="75295">MFETLVTGLLTSALGNYIEPKCFSSDKINVAVWSGYVVLTELEVKPEVVADLPAVRLVRGLVGSIELKIPWNRLQSDSVVATVDDVYLLLRTEDDIDAVMRAMDEFTLKKKLLEELLVNKIIDNLELHIRRIHVRVEDHSSGDHPFAMGITIESVHVQSTNSNWQPSYVDTSKSNEPRIFKIVELNHLSVYCNPDCELQRDRPLNFETCSAEQFSSAFSRAIPKRFDERHYHHMQLYPSQQQHHFLLKPIDASARLIVNRDVFDANVPKFEVDVNISEVAFRLEESQYCDILYLASALQIPEHYTKYQRYRKFRPRAAVFDEPADWWKYAITSVQEDLKTKKQQWTWGFMKDRREDRKHYVSLWHQKSHNDEAADESDEREGIGSSPLDHANVPKLSSLEIDFGLEEIERRRSVEDVLFFRYLGDLEVRKFQASRAPPRCWGRLAKFMDTPANLGLWEELEVASFNDILYDEAERGEGAIRWKEEFYDKFSLSIANIHVLLIPYGKTSRVQDDDTGSSGLNYPSVSLPPYLTDIYDEEQEYELVERFNINVTKYFQLVALADRFSVANAEAPKQTRKYSDGDFYSPDDSNDRYEAMRRGSFLSTSALKKFMLNDNESAGPLSAAGALPDDPGDSDGNSSVESDDTWFSITSGNLD</sequence>